<proteinExistence type="predicted"/>
<accession>A0A931MWH7</accession>
<sequence length="190" mass="22113">MSIDYKRCPACGSKHTAAILYGMPGPEIFPEVESGKYVLGGCCIMINGPEYRCHECEHEWNRSEAIDAAYGKIQGLTFSTSGFWEGTFFVEMDFNTRKMKWGHIQGGDEDVYHKQIQCKTVDQIIEHMKWLDVLNWRKEYSEPVMDGTTWELALVRKERNIYKYGSNGFPEGWDEFYGLMKKYMRKTSPK</sequence>
<dbReference type="RefSeq" id="WP_197317943.1">
    <property type="nucleotide sequence ID" value="NZ_JADZSC010000003.1"/>
</dbReference>
<evidence type="ECO:0000313" key="2">
    <source>
        <dbReference type="Proteomes" id="UP000614490"/>
    </source>
</evidence>
<comment type="caution">
    <text evidence="1">The sequence shown here is derived from an EMBL/GenBank/DDBJ whole genome shotgun (WGS) entry which is preliminary data.</text>
</comment>
<evidence type="ECO:0000313" key="1">
    <source>
        <dbReference type="EMBL" id="MBH0231316.1"/>
    </source>
</evidence>
<dbReference type="AlphaFoldDB" id="A0A931MWH7"/>
<gene>
    <name evidence="1" type="ORF">H0267_13895</name>
</gene>
<reference evidence="1 2" key="1">
    <citation type="journal article" date="2005" name="Int. J. Syst. Evol. Microbiol.">
        <title>Halobacillus yeomjeoni sp. nov., isolated from a marine solar saltern in Korea.</title>
        <authorList>
            <person name="Yoon J.H."/>
            <person name="Kang S.J."/>
            <person name="Lee C.H."/>
            <person name="Oh H.W."/>
            <person name="Oh T.K."/>
        </authorList>
    </citation>
    <scope>NUCLEOTIDE SEQUENCE [LARGE SCALE GENOMIC DNA]</scope>
    <source>
        <strain evidence="1 2">KCTC 3957</strain>
    </source>
</reference>
<protein>
    <submittedName>
        <fullName evidence="1">Uncharacterized protein</fullName>
    </submittedName>
</protein>
<name>A0A931MWH7_9BACI</name>
<dbReference type="Proteomes" id="UP000614490">
    <property type="component" value="Unassembled WGS sequence"/>
</dbReference>
<keyword evidence="2" id="KW-1185">Reference proteome</keyword>
<dbReference type="EMBL" id="JADZSC010000003">
    <property type="protein sequence ID" value="MBH0231316.1"/>
    <property type="molecule type" value="Genomic_DNA"/>
</dbReference>
<organism evidence="1 2">
    <name type="scientific">Halobacillus yeomjeoni</name>
    <dbReference type="NCBI Taxonomy" id="311194"/>
    <lineage>
        <taxon>Bacteria</taxon>
        <taxon>Bacillati</taxon>
        <taxon>Bacillota</taxon>
        <taxon>Bacilli</taxon>
        <taxon>Bacillales</taxon>
        <taxon>Bacillaceae</taxon>
        <taxon>Halobacillus</taxon>
    </lineage>
</organism>